<dbReference type="Proteomes" id="UP001174909">
    <property type="component" value="Unassembled WGS sequence"/>
</dbReference>
<name>A0AA35QYH3_GEOBA</name>
<proteinExistence type="predicted"/>
<evidence type="ECO:0000313" key="1">
    <source>
        <dbReference type="EMBL" id="CAI7996946.1"/>
    </source>
</evidence>
<sequence length="102" mass="10921">MHSPTSIGSDDTCKLCGTTSAETASPQCPALSSVRSLIPSDSQLFVDYVLGTVPPRPTVSCCIFIAHSIGYSPLVEVTKKKKKKKIRAHVGLRVYTEVSLAL</sequence>
<dbReference type="AlphaFoldDB" id="A0AA35QYH3"/>
<reference evidence="1" key="1">
    <citation type="submission" date="2023-03" db="EMBL/GenBank/DDBJ databases">
        <authorList>
            <person name="Steffen K."/>
            <person name="Cardenas P."/>
        </authorList>
    </citation>
    <scope>NUCLEOTIDE SEQUENCE</scope>
</reference>
<keyword evidence="2" id="KW-1185">Reference proteome</keyword>
<accession>A0AA35QYH3</accession>
<dbReference type="EMBL" id="CASHTH010000289">
    <property type="protein sequence ID" value="CAI7996946.1"/>
    <property type="molecule type" value="Genomic_DNA"/>
</dbReference>
<gene>
    <name evidence="1" type="ORF">GBAR_LOCUS2004</name>
</gene>
<comment type="caution">
    <text evidence="1">The sequence shown here is derived from an EMBL/GenBank/DDBJ whole genome shotgun (WGS) entry which is preliminary data.</text>
</comment>
<protein>
    <submittedName>
        <fullName evidence="1">Uncharacterized protein</fullName>
    </submittedName>
</protein>
<organism evidence="1 2">
    <name type="scientific">Geodia barretti</name>
    <name type="common">Barrett's horny sponge</name>
    <dbReference type="NCBI Taxonomy" id="519541"/>
    <lineage>
        <taxon>Eukaryota</taxon>
        <taxon>Metazoa</taxon>
        <taxon>Porifera</taxon>
        <taxon>Demospongiae</taxon>
        <taxon>Heteroscleromorpha</taxon>
        <taxon>Tetractinellida</taxon>
        <taxon>Astrophorina</taxon>
        <taxon>Geodiidae</taxon>
        <taxon>Geodia</taxon>
    </lineage>
</organism>
<evidence type="ECO:0000313" key="2">
    <source>
        <dbReference type="Proteomes" id="UP001174909"/>
    </source>
</evidence>